<gene>
    <name evidence="2" type="ORF">L2716_11560</name>
</gene>
<evidence type="ECO:0000259" key="1">
    <source>
        <dbReference type="Pfam" id="PF00326"/>
    </source>
</evidence>
<keyword evidence="3" id="KW-1185">Reference proteome</keyword>
<evidence type="ECO:0000313" key="2">
    <source>
        <dbReference type="EMBL" id="MCF6138365.1"/>
    </source>
</evidence>
<dbReference type="InterPro" id="IPR029058">
    <property type="entry name" value="AB_hydrolase_fold"/>
</dbReference>
<dbReference type="InterPro" id="IPR001375">
    <property type="entry name" value="Peptidase_S9_cat"/>
</dbReference>
<dbReference type="PANTHER" id="PTHR22946">
    <property type="entry name" value="DIENELACTONE HYDROLASE DOMAIN-CONTAINING PROTEIN-RELATED"/>
    <property type="match status" value="1"/>
</dbReference>
<protein>
    <submittedName>
        <fullName evidence="2">Prolyl oligopeptidase family serine peptidase</fullName>
    </submittedName>
</protein>
<comment type="caution">
    <text evidence="2">The sequence shown here is derived from an EMBL/GenBank/DDBJ whole genome shotgun (WGS) entry which is preliminary data.</text>
</comment>
<dbReference type="Pfam" id="PF00326">
    <property type="entry name" value="Peptidase_S9"/>
    <property type="match status" value="1"/>
</dbReference>
<dbReference type="Gene3D" id="3.40.50.1820">
    <property type="entry name" value="alpha/beta hydrolase"/>
    <property type="match status" value="1"/>
</dbReference>
<dbReference type="InterPro" id="IPR050261">
    <property type="entry name" value="FrsA_esterase"/>
</dbReference>
<sequence>MYESNQIEHMQRFPSPHPHIKLFVVSYRSDGLLVKGLLAVPDHEDELPGLLYLRGGIKQVGKVRISRVIQFASRGFVVFAPHYRGNEGGEGFEDFCGEDRNDAFSALQVLESLSCTDSGDLHVFGFSRGGPMALFTAAQFPHMIQSVVVWGGVTDMKLTYEERHSLRKMMKRVVGGSVYKYPERYEWRTPLTEVSKFKAPVLIIHGVYDENVSIKHAYLLEEELKSNDRSYETWYIQDDHHFNPEKKRQVTHDLCDWMKNQKE</sequence>
<dbReference type="SUPFAM" id="SSF53474">
    <property type="entry name" value="alpha/beta-Hydrolases"/>
    <property type="match status" value="1"/>
</dbReference>
<accession>A0ABS9H3H5</accession>
<organism evidence="2 3">
    <name type="scientific">Pseudalkalibacillus berkeleyi</name>
    <dbReference type="NCBI Taxonomy" id="1069813"/>
    <lineage>
        <taxon>Bacteria</taxon>
        <taxon>Bacillati</taxon>
        <taxon>Bacillota</taxon>
        <taxon>Bacilli</taxon>
        <taxon>Bacillales</taxon>
        <taxon>Fictibacillaceae</taxon>
        <taxon>Pseudalkalibacillus</taxon>
    </lineage>
</organism>
<dbReference type="EMBL" id="JAKIJS010000001">
    <property type="protein sequence ID" value="MCF6138365.1"/>
    <property type="molecule type" value="Genomic_DNA"/>
</dbReference>
<dbReference type="RefSeq" id="WP_236334759.1">
    <property type="nucleotide sequence ID" value="NZ_JAKIJS010000001.1"/>
</dbReference>
<dbReference type="Proteomes" id="UP001649381">
    <property type="component" value="Unassembled WGS sequence"/>
</dbReference>
<feature type="domain" description="Peptidase S9 prolyl oligopeptidase catalytic" evidence="1">
    <location>
        <begin position="69"/>
        <end position="261"/>
    </location>
</feature>
<proteinExistence type="predicted"/>
<reference evidence="2 3" key="1">
    <citation type="submission" date="2022-01" db="EMBL/GenBank/DDBJ databases">
        <title>Alkalihalobacillus sp. EGI L200015, a novel bacterium isolated from a salt lake sediment.</title>
        <authorList>
            <person name="Gao L."/>
            <person name="Fang B.-Z."/>
            <person name="Li W.-J."/>
        </authorList>
    </citation>
    <scope>NUCLEOTIDE SEQUENCE [LARGE SCALE GENOMIC DNA]</scope>
    <source>
        <strain evidence="2 3">KCTC 12718</strain>
    </source>
</reference>
<name>A0ABS9H3H5_9BACL</name>
<evidence type="ECO:0000313" key="3">
    <source>
        <dbReference type="Proteomes" id="UP001649381"/>
    </source>
</evidence>